<proteinExistence type="predicted"/>
<accession>A0A180GHM1</accession>
<gene>
    <name evidence="2" type="ORF">PTTG_03255</name>
</gene>
<reference evidence="3 4" key="3">
    <citation type="journal article" date="2017" name="G3 (Bethesda)">
        <title>Comparative analysis highlights variable genome content of wheat rusts and divergence of the mating loci.</title>
        <authorList>
            <person name="Cuomo C.A."/>
            <person name="Bakkeren G."/>
            <person name="Khalil H.B."/>
            <person name="Panwar V."/>
            <person name="Joly D."/>
            <person name="Linning R."/>
            <person name="Sakthikumar S."/>
            <person name="Song X."/>
            <person name="Adiconis X."/>
            <person name="Fan L."/>
            <person name="Goldberg J.M."/>
            <person name="Levin J.Z."/>
            <person name="Young S."/>
            <person name="Zeng Q."/>
            <person name="Anikster Y."/>
            <person name="Bruce M."/>
            <person name="Wang M."/>
            <person name="Yin C."/>
            <person name="McCallum B."/>
            <person name="Szabo L.J."/>
            <person name="Hulbert S."/>
            <person name="Chen X."/>
            <person name="Fellers J.P."/>
        </authorList>
    </citation>
    <scope>NUCLEOTIDE SEQUENCE</scope>
    <source>
        <strain evidence="3">isolate 1-1 / race 1 (BBBD)</strain>
        <strain evidence="4">Isolate 1-1 / race 1 (BBBD)</strain>
    </source>
</reference>
<dbReference type="Proteomes" id="UP000005240">
    <property type="component" value="Unassembled WGS sequence"/>
</dbReference>
<dbReference type="AlphaFoldDB" id="A0A180GHM1"/>
<dbReference type="EnsemblFungi" id="PTTG_03255-t43_1">
    <property type="protein sequence ID" value="PTTG_03255-t43_1-p1"/>
    <property type="gene ID" value="PTTG_03255"/>
</dbReference>
<feature type="compositionally biased region" description="Low complexity" evidence="1">
    <location>
        <begin position="20"/>
        <end position="37"/>
    </location>
</feature>
<keyword evidence="4" id="KW-1185">Reference proteome</keyword>
<evidence type="ECO:0000313" key="2">
    <source>
        <dbReference type="EMBL" id="OAV92246.1"/>
    </source>
</evidence>
<reference evidence="2" key="1">
    <citation type="submission" date="2009-11" db="EMBL/GenBank/DDBJ databases">
        <authorList>
            <consortium name="The Broad Institute Genome Sequencing Platform"/>
            <person name="Ward D."/>
            <person name="Feldgarden M."/>
            <person name="Earl A."/>
            <person name="Young S.K."/>
            <person name="Zeng Q."/>
            <person name="Koehrsen M."/>
            <person name="Alvarado L."/>
            <person name="Berlin A."/>
            <person name="Bochicchio J."/>
            <person name="Borenstein D."/>
            <person name="Chapman S.B."/>
            <person name="Chen Z."/>
            <person name="Engels R."/>
            <person name="Freedman E."/>
            <person name="Gellesch M."/>
            <person name="Goldberg J."/>
            <person name="Griggs A."/>
            <person name="Gujja S."/>
            <person name="Heilman E."/>
            <person name="Heiman D."/>
            <person name="Hepburn T."/>
            <person name="Howarth C."/>
            <person name="Jen D."/>
            <person name="Larson L."/>
            <person name="Lewis B."/>
            <person name="Mehta T."/>
            <person name="Park D."/>
            <person name="Pearson M."/>
            <person name="Roberts A."/>
            <person name="Saif S."/>
            <person name="Shea T."/>
            <person name="Shenoy N."/>
            <person name="Sisk P."/>
            <person name="Stolte C."/>
            <person name="Sykes S."/>
            <person name="Thomson T."/>
            <person name="Walk T."/>
            <person name="White J."/>
            <person name="Yandava C."/>
            <person name="Izard J."/>
            <person name="Baranova O.V."/>
            <person name="Blanton J.M."/>
            <person name="Tanner A.C."/>
            <person name="Dewhirst F.E."/>
            <person name="Haas B."/>
            <person name="Nusbaum C."/>
            <person name="Birren B."/>
        </authorList>
    </citation>
    <scope>NUCLEOTIDE SEQUENCE [LARGE SCALE GENOMIC DNA]</scope>
    <source>
        <strain evidence="2">1-1 BBBD Race 1</strain>
    </source>
</reference>
<dbReference type="PANTHER" id="PTHR33246:SF51">
    <property type="entry name" value="MYB_SANT-LIKE DOMAIN-CONTAINING PROTEIN"/>
    <property type="match status" value="1"/>
</dbReference>
<sequence>MDPSPSLMTQQSLGQATRGASSAIPTSPAPSQAAPITRRAFPNQRLTEASPAGPHREPKVKASTSLASAFKKSNTKKFGYLREHMKWEKEMEDTRNTAKLELTDVKMKAAQEWLKEGKSAAELESLMRAIYG</sequence>
<feature type="region of interest" description="Disordered" evidence="1">
    <location>
        <begin position="1"/>
        <end position="67"/>
    </location>
</feature>
<evidence type="ECO:0000256" key="1">
    <source>
        <dbReference type="SAM" id="MobiDB-lite"/>
    </source>
</evidence>
<feature type="compositionally biased region" description="Polar residues" evidence="1">
    <location>
        <begin position="1"/>
        <end position="19"/>
    </location>
</feature>
<reference evidence="2" key="2">
    <citation type="submission" date="2016-05" db="EMBL/GenBank/DDBJ databases">
        <title>Comparative analysis highlights variable genome content of wheat rusts and divergence of the mating loci.</title>
        <authorList>
            <person name="Cuomo C.A."/>
            <person name="Bakkeren G."/>
            <person name="Szabo L."/>
            <person name="Khalil H."/>
            <person name="Joly D."/>
            <person name="Goldberg J."/>
            <person name="Young S."/>
            <person name="Zeng Q."/>
            <person name="Fellers J."/>
        </authorList>
    </citation>
    <scope>NUCLEOTIDE SEQUENCE [LARGE SCALE GENOMIC DNA]</scope>
    <source>
        <strain evidence="2">1-1 BBBD Race 1</strain>
    </source>
</reference>
<name>A0A180GHM1_PUCT1</name>
<evidence type="ECO:0000313" key="4">
    <source>
        <dbReference type="Proteomes" id="UP000005240"/>
    </source>
</evidence>
<dbReference type="PANTHER" id="PTHR33246">
    <property type="entry name" value="CCHC-TYPE DOMAIN-CONTAINING PROTEIN"/>
    <property type="match status" value="1"/>
</dbReference>
<dbReference type="OrthoDB" id="10599247at2759"/>
<evidence type="ECO:0000313" key="3">
    <source>
        <dbReference type="EnsemblFungi" id="PTTG_03255-t43_1-p1"/>
    </source>
</evidence>
<reference evidence="3" key="4">
    <citation type="submission" date="2025-05" db="UniProtKB">
        <authorList>
            <consortium name="EnsemblFungi"/>
        </authorList>
    </citation>
    <scope>IDENTIFICATION</scope>
    <source>
        <strain evidence="3">isolate 1-1 / race 1 (BBBD)</strain>
    </source>
</reference>
<organism evidence="2">
    <name type="scientific">Puccinia triticina (isolate 1-1 / race 1 (BBBD))</name>
    <name type="common">Brown leaf rust fungus</name>
    <dbReference type="NCBI Taxonomy" id="630390"/>
    <lineage>
        <taxon>Eukaryota</taxon>
        <taxon>Fungi</taxon>
        <taxon>Dikarya</taxon>
        <taxon>Basidiomycota</taxon>
        <taxon>Pucciniomycotina</taxon>
        <taxon>Pucciniomycetes</taxon>
        <taxon>Pucciniales</taxon>
        <taxon>Pucciniaceae</taxon>
        <taxon>Puccinia</taxon>
    </lineage>
</organism>
<evidence type="ECO:0008006" key="5">
    <source>
        <dbReference type="Google" id="ProtNLM"/>
    </source>
</evidence>
<dbReference type="VEuPathDB" id="FungiDB:PTTG_03255"/>
<protein>
    <recommendedName>
        <fullName evidence="5">No apical meristem-associated C-terminal domain-containing protein</fullName>
    </recommendedName>
</protein>
<dbReference type="EMBL" id="ADAS02000067">
    <property type="protein sequence ID" value="OAV92246.1"/>
    <property type="molecule type" value="Genomic_DNA"/>
</dbReference>